<evidence type="ECO:0000256" key="6">
    <source>
        <dbReference type="ARBA" id="ARBA00022968"/>
    </source>
</evidence>
<comment type="subcellular location">
    <subcellularLocation>
        <location evidence="1 10">Golgi apparatus membrane</location>
        <topology evidence="1 10">Single-pass type II membrane protein</topology>
    </subcellularLocation>
</comment>
<protein>
    <recommendedName>
        <fullName evidence="10">Hexosyltransferase</fullName>
        <ecNumber evidence="10">2.4.1.-</ecNumber>
    </recommendedName>
</protein>
<dbReference type="EC" id="2.4.1.-" evidence="10"/>
<dbReference type="PANTHER" id="PTHR11214:SF3">
    <property type="entry name" value="BETA-1,3-GALACTOSYLTRANSFERASE 6"/>
    <property type="match status" value="1"/>
</dbReference>
<keyword evidence="5" id="KW-0812">Transmembrane</keyword>
<proteinExistence type="inferred from homology"/>
<keyword evidence="7" id="KW-1133">Transmembrane helix</keyword>
<evidence type="ECO:0000256" key="8">
    <source>
        <dbReference type="ARBA" id="ARBA00023034"/>
    </source>
</evidence>
<comment type="caution">
    <text evidence="11">The sequence shown here is derived from an EMBL/GenBank/DDBJ whole genome shotgun (WGS) entry which is preliminary data.</text>
</comment>
<dbReference type="OrthoDB" id="6052873at2759"/>
<dbReference type="GO" id="GO:0006493">
    <property type="term" value="P:protein O-linked glycosylation"/>
    <property type="evidence" value="ECO:0007669"/>
    <property type="project" value="TreeGrafter"/>
</dbReference>
<organism evidence="11 12">
    <name type="scientific">Owenia fusiformis</name>
    <name type="common">Polychaete worm</name>
    <dbReference type="NCBI Taxonomy" id="6347"/>
    <lineage>
        <taxon>Eukaryota</taxon>
        <taxon>Metazoa</taxon>
        <taxon>Spiralia</taxon>
        <taxon>Lophotrochozoa</taxon>
        <taxon>Annelida</taxon>
        <taxon>Polychaeta</taxon>
        <taxon>Sedentaria</taxon>
        <taxon>Canalipalpata</taxon>
        <taxon>Sabellida</taxon>
        <taxon>Oweniida</taxon>
        <taxon>Oweniidae</taxon>
        <taxon>Owenia</taxon>
    </lineage>
</organism>
<evidence type="ECO:0000256" key="5">
    <source>
        <dbReference type="ARBA" id="ARBA00022692"/>
    </source>
</evidence>
<sequence length="366" mass="42078">MRRWHVTFSILLLVIILTFIELKKIYEIHKNRSEIRKHHGTPLRTDPSIPGDGEHIKRQNDTGGQSRLTESFAVKLDEPANLIPEQTANINKTQSSPNIATPNSTYKECAQVQINDVPTVQRAKTSRVPVEFYDLSFHNYYLDDFEYVHLGKDVCSKVETEKFILFVVITDTREDAIAIRQFLRETWGSVKAHSGWTIQTVYLMGSTNDTHRMATIADESKKYGDIIQASCGDAYRDMSLKVMMVLKWVEKYCANAKYVFKGTHDIVVHFGRFFEKINELSKMTKDSDNVFWGCPVTNGYISHHGDKRLQKWAQDSPVVWESRLYPTYLEGSGFLMNMQAVKSVNRLYCRTPVTWPDDTHTSGGVY</sequence>
<keyword evidence="8 10" id="KW-0333">Golgi apparatus</keyword>
<dbReference type="Pfam" id="PF01762">
    <property type="entry name" value="Galactosyl_T"/>
    <property type="match status" value="1"/>
</dbReference>
<dbReference type="Proteomes" id="UP000749559">
    <property type="component" value="Unassembled WGS sequence"/>
</dbReference>
<dbReference type="GO" id="GO:0016758">
    <property type="term" value="F:hexosyltransferase activity"/>
    <property type="evidence" value="ECO:0007669"/>
    <property type="project" value="InterPro"/>
</dbReference>
<evidence type="ECO:0000256" key="2">
    <source>
        <dbReference type="ARBA" id="ARBA00008661"/>
    </source>
</evidence>
<keyword evidence="4" id="KW-0808">Transferase</keyword>
<dbReference type="PANTHER" id="PTHR11214">
    <property type="entry name" value="BETA-1,3-N-ACETYLGLUCOSAMINYLTRANSFERASE"/>
    <property type="match status" value="1"/>
</dbReference>
<dbReference type="Gene3D" id="3.90.550.50">
    <property type="match status" value="1"/>
</dbReference>
<keyword evidence="9" id="KW-0472">Membrane</keyword>
<accession>A0A8J1V2G2</accession>
<keyword evidence="3 10" id="KW-0328">Glycosyltransferase</keyword>
<evidence type="ECO:0000256" key="4">
    <source>
        <dbReference type="ARBA" id="ARBA00022679"/>
    </source>
</evidence>
<comment type="similarity">
    <text evidence="2 10">Belongs to the glycosyltransferase 31 family.</text>
</comment>
<evidence type="ECO:0000256" key="10">
    <source>
        <dbReference type="RuleBase" id="RU363063"/>
    </source>
</evidence>
<reference evidence="11" key="1">
    <citation type="submission" date="2022-03" db="EMBL/GenBank/DDBJ databases">
        <authorList>
            <person name="Martin C."/>
        </authorList>
    </citation>
    <scope>NUCLEOTIDE SEQUENCE</scope>
</reference>
<dbReference type="AlphaFoldDB" id="A0A8J1V2G2"/>
<evidence type="ECO:0000256" key="3">
    <source>
        <dbReference type="ARBA" id="ARBA00022676"/>
    </source>
</evidence>
<name>A0A8J1V2G2_OWEFU</name>
<evidence type="ECO:0000256" key="7">
    <source>
        <dbReference type="ARBA" id="ARBA00022989"/>
    </source>
</evidence>
<evidence type="ECO:0000313" key="11">
    <source>
        <dbReference type="EMBL" id="CAH1785575.1"/>
    </source>
</evidence>
<dbReference type="EMBL" id="CAIIXF020000006">
    <property type="protein sequence ID" value="CAH1785575.1"/>
    <property type="molecule type" value="Genomic_DNA"/>
</dbReference>
<keyword evidence="6" id="KW-0735">Signal-anchor</keyword>
<evidence type="ECO:0000256" key="1">
    <source>
        <dbReference type="ARBA" id="ARBA00004323"/>
    </source>
</evidence>
<keyword evidence="12" id="KW-1185">Reference proteome</keyword>
<evidence type="ECO:0000256" key="9">
    <source>
        <dbReference type="ARBA" id="ARBA00023136"/>
    </source>
</evidence>
<evidence type="ECO:0000313" key="12">
    <source>
        <dbReference type="Proteomes" id="UP000749559"/>
    </source>
</evidence>
<gene>
    <name evidence="11" type="ORF">OFUS_LOCUS11606</name>
</gene>
<dbReference type="GO" id="GO:0000139">
    <property type="term" value="C:Golgi membrane"/>
    <property type="evidence" value="ECO:0007669"/>
    <property type="project" value="UniProtKB-SubCell"/>
</dbReference>
<dbReference type="InterPro" id="IPR002659">
    <property type="entry name" value="Glyco_trans_31"/>
</dbReference>